<feature type="compositionally biased region" description="Basic residues" evidence="1">
    <location>
        <begin position="152"/>
        <end position="165"/>
    </location>
</feature>
<name>A0ABQ3YPT1_9ACTN</name>
<accession>A0ABQ3YPT1</accession>
<keyword evidence="3" id="KW-1185">Reference proteome</keyword>
<gene>
    <name evidence="2" type="ORF">Adu01nite_09450</name>
</gene>
<organism evidence="2 3">
    <name type="scientific">Paractinoplanes durhamensis</name>
    <dbReference type="NCBI Taxonomy" id="113563"/>
    <lineage>
        <taxon>Bacteria</taxon>
        <taxon>Bacillati</taxon>
        <taxon>Actinomycetota</taxon>
        <taxon>Actinomycetes</taxon>
        <taxon>Micromonosporales</taxon>
        <taxon>Micromonosporaceae</taxon>
        <taxon>Paractinoplanes</taxon>
    </lineage>
</organism>
<protein>
    <submittedName>
        <fullName evidence="2">Uncharacterized protein</fullName>
    </submittedName>
</protein>
<evidence type="ECO:0000313" key="2">
    <source>
        <dbReference type="EMBL" id="GID99594.1"/>
    </source>
</evidence>
<sequence>MTSAVLDEALKKAALAWVSVGDGPALGLWCMPLEGSLIMVSGQGEQFAPGLAEATTATVRLRGDNGGLIVVSDMAVTRLLPGSEDWETVAPQLAQKRLNATGTFDDLVARWVESACAIVRLTPPEENAATAAPDLPTDSGAAPPRETPARVATRRPFRLHKVRGA</sequence>
<proteinExistence type="predicted"/>
<dbReference type="Proteomes" id="UP000637628">
    <property type="component" value="Unassembled WGS sequence"/>
</dbReference>
<dbReference type="EMBL" id="BOML01000008">
    <property type="protein sequence ID" value="GID99594.1"/>
    <property type="molecule type" value="Genomic_DNA"/>
</dbReference>
<reference evidence="2 3" key="1">
    <citation type="submission" date="2021-01" db="EMBL/GenBank/DDBJ databases">
        <title>Whole genome shotgun sequence of Actinoplanes durhamensis NBRC 14914.</title>
        <authorList>
            <person name="Komaki H."/>
            <person name="Tamura T."/>
        </authorList>
    </citation>
    <scope>NUCLEOTIDE SEQUENCE [LARGE SCALE GENOMIC DNA]</scope>
    <source>
        <strain evidence="2 3">NBRC 14914</strain>
    </source>
</reference>
<dbReference type="RefSeq" id="WP_203725199.1">
    <property type="nucleotide sequence ID" value="NZ_BAAATX010000085.1"/>
</dbReference>
<evidence type="ECO:0000256" key="1">
    <source>
        <dbReference type="SAM" id="MobiDB-lite"/>
    </source>
</evidence>
<evidence type="ECO:0000313" key="3">
    <source>
        <dbReference type="Proteomes" id="UP000637628"/>
    </source>
</evidence>
<feature type="region of interest" description="Disordered" evidence="1">
    <location>
        <begin position="127"/>
        <end position="165"/>
    </location>
</feature>
<comment type="caution">
    <text evidence="2">The sequence shown here is derived from an EMBL/GenBank/DDBJ whole genome shotgun (WGS) entry which is preliminary data.</text>
</comment>